<dbReference type="InterPro" id="IPR005467">
    <property type="entry name" value="His_kinase_dom"/>
</dbReference>
<comment type="caution">
    <text evidence="10">The sequence shown here is derived from an EMBL/GenBank/DDBJ whole genome shotgun (WGS) entry which is preliminary data.</text>
</comment>
<dbReference type="Proteomes" id="UP000195897">
    <property type="component" value="Unassembled WGS sequence"/>
</dbReference>
<dbReference type="Pfam" id="PF12282">
    <property type="entry name" value="GAF_PdtaS"/>
    <property type="match status" value="1"/>
</dbReference>
<dbReference type="InterPro" id="IPR038424">
    <property type="entry name" value="H_kinase_PdtaS_GAF_sf"/>
</dbReference>
<evidence type="ECO:0000256" key="5">
    <source>
        <dbReference type="ARBA" id="ARBA00022741"/>
    </source>
</evidence>
<evidence type="ECO:0000256" key="2">
    <source>
        <dbReference type="ARBA" id="ARBA00012438"/>
    </source>
</evidence>
<dbReference type="EC" id="2.7.13.3" evidence="2"/>
<dbReference type="GO" id="GO:0004673">
    <property type="term" value="F:protein histidine kinase activity"/>
    <property type="evidence" value="ECO:0007669"/>
    <property type="project" value="UniProtKB-EC"/>
</dbReference>
<dbReference type="SMART" id="SM00911">
    <property type="entry name" value="HWE_HK"/>
    <property type="match status" value="1"/>
</dbReference>
<dbReference type="InterPro" id="IPR003594">
    <property type="entry name" value="HATPase_dom"/>
</dbReference>
<dbReference type="EMBL" id="NFKK01000002">
    <property type="protein sequence ID" value="OUP54138.1"/>
    <property type="molecule type" value="Genomic_DNA"/>
</dbReference>
<dbReference type="InterPro" id="IPR011102">
    <property type="entry name" value="Sig_transdc_His_kinase_HWE"/>
</dbReference>
<dbReference type="Pfam" id="PF02518">
    <property type="entry name" value="HATPase_c"/>
    <property type="match status" value="1"/>
</dbReference>
<evidence type="ECO:0000256" key="1">
    <source>
        <dbReference type="ARBA" id="ARBA00000085"/>
    </source>
</evidence>
<dbReference type="InterPro" id="IPR011495">
    <property type="entry name" value="Sig_transdc_His_kin_sub2_dim/P"/>
</dbReference>
<organism evidence="10 11">
    <name type="scientific">Butyricicoccus pullicaecorum</name>
    <dbReference type="NCBI Taxonomy" id="501571"/>
    <lineage>
        <taxon>Bacteria</taxon>
        <taxon>Bacillati</taxon>
        <taxon>Bacillota</taxon>
        <taxon>Clostridia</taxon>
        <taxon>Eubacteriales</taxon>
        <taxon>Butyricicoccaceae</taxon>
        <taxon>Butyricicoccus</taxon>
    </lineage>
</organism>
<dbReference type="PANTHER" id="PTHR41523">
    <property type="entry name" value="TWO-COMPONENT SYSTEM SENSOR PROTEIN"/>
    <property type="match status" value="1"/>
</dbReference>
<evidence type="ECO:0000259" key="9">
    <source>
        <dbReference type="PROSITE" id="PS50109"/>
    </source>
</evidence>
<dbReference type="Gene3D" id="3.30.450.20">
    <property type="entry name" value="PAS domain"/>
    <property type="match status" value="1"/>
</dbReference>
<dbReference type="PROSITE" id="PS50109">
    <property type="entry name" value="HIS_KIN"/>
    <property type="match status" value="1"/>
</dbReference>
<feature type="domain" description="Histidine kinase" evidence="9">
    <location>
        <begin position="274"/>
        <end position="466"/>
    </location>
</feature>
<dbReference type="Gene3D" id="3.30.450.280">
    <property type="entry name" value="GAF domain"/>
    <property type="match status" value="1"/>
</dbReference>
<evidence type="ECO:0000256" key="7">
    <source>
        <dbReference type="ARBA" id="ARBA00022840"/>
    </source>
</evidence>
<keyword evidence="5" id="KW-0547">Nucleotide-binding</keyword>
<evidence type="ECO:0000256" key="8">
    <source>
        <dbReference type="ARBA" id="ARBA00023012"/>
    </source>
</evidence>
<dbReference type="InterPro" id="IPR036890">
    <property type="entry name" value="HATPase_C_sf"/>
</dbReference>
<name>A0A1Y4LBM5_9FIRM</name>
<gene>
    <name evidence="10" type="ORF">B5F17_02700</name>
</gene>
<evidence type="ECO:0000256" key="4">
    <source>
        <dbReference type="ARBA" id="ARBA00022679"/>
    </source>
</evidence>
<reference evidence="11" key="1">
    <citation type="submission" date="2017-04" db="EMBL/GenBank/DDBJ databases">
        <title>Function of individual gut microbiota members based on whole genome sequencing of pure cultures obtained from chicken caecum.</title>
        <authorList>
            <person name="Medvecky M."/>
            <person name="Cejkova D."/>
            <person name="Polansky O."/>
            <person name="Karasova D."/>
            <person name="Kubasova T."/>
            <person name="Cizek A."/>
            <person name="Rychlik I."/>
        </authorList>
    </citation>
    <scope>NUCLEOTIDE SEQUENCE [LARGE SCALE GENOMIC DNA]</scope>
    <source>
        <strain evidence="11">An180</strain>
    </source>
</reference>
<dbReference type="InterPro" id="IPR022066">
    <property type="entry name" value="PdtaS_GAF"/>
</dbReference>
<keyword evidence="8" id="KW-0902">Two-component regulatory system</keyword>
<keyword evidence="7" id="KW-0067">ATP-binding</keyword>
<keyword evidence="3" id="KW-0597">Phosphoprotein</keyword>
<evidence type="ECO:0000256" key="3">
    <source>
        <dbReference type="ARBA" id="ARBA00022553"/>
    </source>
</evidence>
<evidence type="ECO:0000256" key="6">
    <source>
        <dbReference type="ARBA" id="ARBA00022777"/>
    </source>
</evidence>
<dbReference type="Pfam" id="PF07568">
    <property type="entry name" value="HisKA_2"/>
    <property type="match status" value="1"/>
</dbReference>
<keyword evidence="6 10" id="KW-0418">Kinase</keyword>
<dbReference type="AlphaFoldDB" id="A0A1Y4LBM5"/>
<proteinExistence type="predicted"/>
<sequence>MDQITSLCKQYTDLTDQEIAMIAGMSGMLQPLANLEDADIFIDCPTRDGDAIVVAEAKPEDAPSSYKLTVVGLLAKPENEPAVARTFMLGVATKQVKAITQERTRVIQSVEPIKNGDRVIGVLIQEKRDETGAVRDRLHLSEQSFQRMADMLLHVSGENSWLPECIDEALLIVDKEGMVTFRNSLARELYERLGYVGDILGQRYENVRLIDDPAEGEDSDGYTSVETLVGSHALSIKRIQICSEEVDFGIIIRDITSQREQEKQLILKSVAIKEIHHRVKNNLQTIASLLRLQTRRTENESTREVLSESMNRILSIAATHELLARSGVDQVMLGEVLVNIKNNAVRYFAPQYLKLHIAVEGDDFLVDSEVATSVALITNELLQNSLKYAFLNRENGSIRIQVTHGDLYSTITVVDDGCGFDVGAARNDRLGLSIVQTLVKDKLHGRLSIQSDESGTTVTFDFQTQLIDLTGVT</sequence>
<dbReference type="SMART" id="SM00387">
    <property type="entry name" value="HATPase_c"/>
    <property type="match status" value="1"/>
</dbReference>
<keyword evidence="4" id="KW-0808">Transferase</keyword>
<accession>A0A1Y4LBM5</accession>
<dbReference type="GO" id="GO:0000160">
    <property type="term" value="P:phosphorelay signal transduction system"/>
    <property type="evidence" value="ECO:0007669"/>
    <property type="project" value="UniProtKB-KW"/>
</dbReference>
<comment type="catalytic activity">
    <reaction evidence="1">
        <text>ATP + protein L-histidine = ADP + protein N-phospho-L-histidine.</text>
        <dbReference type="EC" id="2.7.13.3"/>
    </reaction>
</comment>
<evidence type="ECO:0000313" key="10">
    <source>
        <dbReference type="EMBL" id="OUP54138.1"/>
    </source>
</evidence>
<dbReference type="RefSeq" id="WP_087370521.1">
    <property type="nucleotide sequence ID" value="NZ_NFKK01000002.1"/>
</dbReference>
<dbReference type="GO" id="GO:0005524">
    <property type="term" value="F:ATP binding"/>
    <property type="evidence" value="ECO:0007669"/>
    <property type="project" value="UniProtKB-KW"/>
</dbReference>
<dbReference type="PANTHER" id="PTHR41523:SF8">
    <property type="entry name" value="ETHYLENE RESPONSE SENSOR PROTEIN"/>
    <property type="match status" value="1"/>
</dbReference>
<dbReference type="Gene3D" id="3.30.565.10">
    <property type="entry name" value="Histidine kinase-like ATPase, C-terminal domain"/>
    <property type="match status" value="1"/>
</dbReference>
<protein>
    <recommendedName>
        <fullName evidence="2">histidine kinase</fullName>
        <ecNumber evidence="2">2.7.13.3</ecNumber>
    </recommendedName>
</protein>
<evidence type="ECO:0000313" key="11">
    <source>
        <dbReference type="Proteomes" id="UP000195897"/>
    </source>
</evidence>
<dbReference type="SUPFAM" id="SSF55874">
    <property type="entry name" value="ATPase domain of HSP90 chaperone/DNA topoisomerase II/histidine kinase"/>
    <property type="match status" value="1"/>
</dbReference>